<dbReference type="InterPro" id="IPR003609">
    <property type="entry name" value="Pan_app"/>
</dbReference>
<name>A0ABQ8R6J1_FUSEQ</name>
<evidence type="ECO:0000313" key="2">
    <source>
        <dbReference type="EMBL" id="KAJ4128084.1"/>
    </source>
</evidence>
<dbReference type="SUPFAM" id="SSF57414">
    <property type="entry name" value="Hairpin loop containing domain-like"/>
    <property type="match status" value="2"/>
</dbReference>
<gene>
    <name evidence="2" type="ORF">NW768_008368</name>
</gene>
<dbReference type="Pfam" id="PF00024">
    <property type="entry name" value="PAN_1"/>
    <property type="match status" value="2"/>
</dbReference>
<feature type="domain" description="Apple" evidence="1">
    <location>
        <begin position="112"/>
        <end position="185"/>
    </location>
</feature>
<sequence>MVQIKVFVAGLAAGSVHNVHAGACKPKPDVSAEALTSAGVERSSLPIETAHTAESSSGTKPSGLFGSSSTEIVSSIAATTTSLETTTTAVVTTTTASSTAPSEPACGVHGTCSPASPGCQYIATSSTRDRLYLGECEDLCKAYADCKSIHYNTRVGNCYLMPQIAQDSGFYASEDTEMVWYDNSCEIDKRDPDPICGGVGECDAYVCSLEPHGQSTLKECHEGCLASDECESFTYVATYNGCFFNKKSLFKAGFYAEEGYNGEWYDNACIIEISE</sequence>
<evidence type="ECO:0000259" key="1">
    <source>
        <dbReference type="PROSITE" id="PS50948"/>
    </source>
</evidence>
<organism evidence="2 3">
    <name type="scientific">Fusarium equiseti</name>
    <name type="common">Fusarium scirpi</name>
    <dbReference type="NCBI Taxonomy" id="61235"/>
    <lineage>
        <taxon>Eukaryota</taxon>
        <taxon>Fungi</taxon>
        <taxon>Dikarya</taxon>
        <taxon>Ascomycota</taxon>
        <taxon>Pezizomycotina</taxon>
        <taxon>Sordariomycetes</taxon>
        <taxon>Hypocreomycetidae</taxon>
        <taxon>Hypocreales</taxon>
        <taxon>Nectriaceae</taxon>
        <taxon>Fusarium</taxon>
        <taxon>Fusarium incarnatum-equiseti species complex</taxon>
    </lineage>
</organism>
<comment type="caution">
    <text evidence="2">The sequence shown here is derived from an EMBL/GenBank/DDBJ whole genome shotgun (WGS) entry which is preliminary data.</text>
</comment>
<proteinExistence type="predicted"/>
<dbReference type="PROSITE" id="PS50948">
    <property type="entry name" value="PAN"/>
    <property type="match status" value="2"/>
</dbReference>
<reference evidence="2" key="1">
    <citation type="submission" date="2022-09" db="EMBL/GenBank/DDBJ databases">
        <title>Fusarium specimens isolated from Avocado Roots.</title>
        <authorList>
            <person name="Stajich J."/>
            <person name="Roper C."/>
            <person name="Heimlech-Rivalta G."/>
        </authorList>
    </citation>
    <scope>NUCLEOTIDE SEQUENCE</scope>
    <source>
        <strain evidence="2">CF00095</strain>
    </source>
</reference>
<protein>
    <recommendedName>
        <fullName evidence="1">Apple domain-containing protein</fullName>
    </recommendedName>
</protein>
<feature type="domain" description="Apple" evidence="1">
    <location>
        <begin position="196"/>
        <end position="269"/>
    </location>
</feature>
<keyword evidence="3" id="KW-1185">Reference proteome</keyword>
<accession>A0ABQ8R6J1</accession>
<dbReference type="EMBL" id="JAOQBH010000012">
    <property type="protein sequence ID" value="KAJ4128084.1"/>
    <property type="molecule type" value="Genomic_DNA"/>
</dbReference>
<dbReference type="Proteomes" id="UP001152024">
    <property type="component" value="Unassembled WGS sequence"/>
</dbReference>
<evidence type="ECO:0000313" key="3">
    <source>
        <dbReference type="Proteomes" id="UP001152024"/>
    </source>
</evidence>